<dbReference type="InterPro" id="IPR029787">
    <property type="entry name" value="Nucleotide_cyclase"/>
</dbReference>
<reference evidence="5 6" key="1">
    <citation type="submission" date="2017-08" db="EMBL/GenBank/DDBJ databases">
        <title>Infants hospitalized years apart are colonized by the same room-sourced microbial strains.</title>
        <authorList>
            <person name="Brooks B."/>
            <person name="Olm M.R."/>
            <person name="Firek B.A."/>
            <person name="Baker R."/>
            <person name="Thomas B.C."/>
            <person name="Morowitz M.J."/>
            <person name="Banfield J.F."/>
        </authorList>
    </citation>
    <scope>NUCLEOTIDE SEQUENCE [LARGE SCALE GENOMIC DNA]</scope>
    <source>
        <strain evidence="5">S2_005_001_R1_22</strain>
    </source>
</reference>
<dbReference type="Gene3D" id="3.20.20.450">
    <property type="entry name" value="EAL domain"/>
    <property type="match status" value="1"/>
</dbReference>
<feature type="domain" description="PAC" evidence="2">
    <location>
        <begin position="325"/>
        <end position="376"/>
    </location>
</feature>
<dbReference type="Pfam" id="PF08448">
    <property type="entry name" value="PAS_4"/>
    <property type="match status" value="1"/>
</dbReference>
<dbReference type="PROSITE" id="PS50883">
    <property type="entry name" value="EAL"/>
    <property type="match status" value="1"/>
</dbReference>
<dbReference type="PANTHER" id="PTHR44757:SF2">
    <property type="entry name" value="BIOFILM ARCHITECTURE MAINTENANCE PROTEIN MBAA"/>
    <property type="match status" value="1"/>
</dbReference>
<dbReference type="Gene3D" id="3.30.450.20">
    <property type="entry name" value="PAS domain"/>
    <property type="match status" value="1"/>
</dbReference>
<dbReference type="PROSITE" id="PS50113">
    <property type="entry name" value="PAC"/>
    <property type="match status" value="1"/>
</dbReference>
<dbReference type="InterPro" id="IPR000700">
    <property type="entry name" value="PAS-assoc_C"/>
</dbReference>
<dbReference type="NCBIfam" id="TIGR00229">
    <property type="entry name" value="sensory_box"/>
    <property type="match status" value="1"/>
</dbReference>
<dbReference type="Proteomes" id="UP000249229">
    <property type="component" value="Unassembled WGS sequence"/>
</dbReference>
<dbReference type="SUPFAM" id="SSF55073">
    <property type="entry name" value="Nucleotide cyclase"/>
    <property type="match status" value="1"/>
</dbReference>
<dbReference type="PANTHER" id="PTHR44757">
    <property type="entry name" value="DIGUANYLATE CYCLASE DGCP"/>
    <property type="match status" value="1"/>
</dbReference>
<dbReference type="InterPro" id="IPR035965">
    <property type="entry name" value="PAS-like_dom_sf"/>
</dbReference>
<gene>
    <name evidence="5" type="ORF">DI544_00425</name>
</gene>
<dbReference type="PROSITE" id="PS50887">
    <property type="entry name" value="GGDEF"/>
    <property type="match status" value="1"/>
</dbReference>
<dbReference type="InterPro" id="IPR013656">
    <property type="entry name" value="PAS_4"/>
</dbReference>
<dbReference type="CDD" id="cd01949">
    <property type="entry name" value="GGDEF"/>
    <property type="match status" value="1"/>
</dbReference>
<dbReference type="InterPro" id="IPR052155">
    <property type="entry name" value="Biofilm_reg_signaling"/>
</dbReference>
<dbReference type="NCBIfam" id="TIGR00254">
    <property type="entry name" value="GGDEF"/>
    <property type="match status" value="1"/>
</dbReference>
<evidence type="ECO:0000313" key="6">
    <source>
        <dbReference type="Proteomes" id="UP000249229"/>
    </source>
</evidence>
<dbReference type="SMART" id="SM00052">
    <property type="entry name" value="EAL"/>
    <property type="match status" value="1"/>
</dbReference>
<protein>
    <submittedName>
        <fullName evidence="5">Diguanylate cyclase</fullName>
    </submittedName>
</protein>
<dbReference type="SMART" id="SM00267">
    <property type="entry name" value="GGDEF"/>
    <property type="match status" value="1"/>
</dbReference>
<evidence type="ECO:0000313" key="5">
    <source>
        <dbReference type="EMBL" id="PZQ62715.1"/>
    </source>
</evidence>
<evidence type="ECO:0000259" key="3">
    <source>
        <dbReference type="PROSITE" id="PS50883"/>
    </source>
</evidence>
<evidence type="ECO:0000259" key="2">
    <source>
        <dbReference type="PROSITE" id="PS50113"/>
    </source>
</evidence>
<dbReference type="SUPFAM" id="SSF55785">
    <property type="entry name" value="PYP-like sensor domain (PAS domain)"/>
    <property type="match status" value="1"/>
</dbReference>
<name>A0A2W5PIW9_9SPHN</name>
<feature type="transmembrane region" description="Helical" evidence="1">
    <location>
        <begin position="92"/>
        <end position="111"/>
    </location>
</feature>
<dbReference type="InterPro" id="IPR035919">
    <property type="entry name" value="EAL_sf"/>
</dbReference>
<feature type="transmembrane region" description="Helical" evidence="1">
    <location>
        <begin position="68"/>
        <end position="86"/>
    </location>
</feature>
<feature type="transmembrane region" description="Helical" evidence="1">
    <location>
        <begin position="180"/>
        <end position="200"/>
    </location>
</feature>
<dbReference type="InterPro" id="IPR000014">
    <property type="entry name" value="PAS"/>
</dbReference>
<accession>A0A2W5PIW9</accession>
<sequence>MCAGRPARSCRSTVRQPACAYAGRVTVPPPSPLPHVPLDALLGLRDGHDADLWARIRAAQLLAARQRALVLLGANLVGAALVVMLLASRLPLWWLGGWATMMTVVGVGVAMRRLRTPERAGSYAPLAAIHPALREGLALAAGWSIVPLVFATRIDVTVVLALYIVLAVLMAAAALAMASLLLGAAAFIGVTAAAAATALALAGYHVGSVAVLLYAALLGIAAFDRSRALALLHAAGVALADADETVGLLLRDFDDATADWLWETDAARRIVNASPRLARACGLEAAAIEGRPLLEVLAGPAWESGQVSPGLRELAEKLKNRESFRNLDLPVQIGDEQRWWQIAASPRRDADGHFGGFRGVGSDITEQRASAEKISHMARFDALTGLPNRLSVNEELTRALMQAEHWRSRCAFMMIDLDRFKAVNDTLGHPVGDRLLGRVAERLAQLVTGNELIGRLGGDEFAVVVRDGTDPARVERLAHTIIETLSRPYEVDQHTLYIGASVGVATSPRDGRSAETLIRSADLALYRSKDQGGGVFHAYEPQLHAEAEERRVLEMSLRKALENGELHLEYQPVVDARSGTLCGFEALLRWRHPTLGLIPPGKFVPIAEEARLISAIGEWVVRTACAEAARWPDGVHVAVNVSPEQLHNPHFVTVVASALAQSGLRAGRLDLEVTESVFLREGTGAVRVLGQILELGVGLSLDDFGTGYSSLGYLSSTRFSSIKIDRSFVQTASAGRVEAIAIIRAVVAMADSLGMTTTAEGVETEAELRMVQELGCRAIQGYYFGRPLPVEDARALASRDIGVRAA</sequence>
<dbReference type="Pfam" id="PF00990">
    <property type="entry name" value="GGDEF"/>
    <property type="match status" value="1"/>
</dbReference>
<keyword evidence="1" id="KW-0472">Membrane</keyword>
<evidence type="ECO:0000256" key="1">
    <source>
        <dbReference type="SAM" id="Phobius"/>
    </source>
</evidence>
<dbReference type="CDD" id="cd00130">
    <property type="entry name" value="PAS"/>
    <property type="match status" value="1"/>
</dbReference>
<dbReference type="InterPro" id="IPR001633">
    <property type="entry name" value="EAL_dom"/>
</dbReference>
<dbReference type="AlphaFoldDB" id="A0A2W5PIW9"/>
<organism evidence="5 6">
    <name type="scientific">Sphingomonas taxi</name>
    <dbReference type="NCBI Taxonomy" id="1549858"/>
    <lineage>
        <taxon>Bacteria</taxon>
        <taxon>Pseudomonadati</taxon>
        <taxon>Pseudomonadota</taxon>
        <taxon>Alphaproteobacteria</taxon>
        <taxon>Sphingomonadales</taxon>
        <taxon>Sphingomonadaceae</taxon>
        <taxon>Sphingomonas</taxon>
    </lineage>
</organism>
<feature type="domain" description="GGDEF" evidence="4">
    <location>
        <begin position="408"/>
        <end position="541"/>
    </location>
</feature>
<dbReference type="CDD" id="cd01948">
    <property type="entry name" value="EAL"/>
    <property type="match status" value="1"/>
</dbReference>
<proteinExistence type="predicted"/>
<dbReference type="InterPro" id="IPR043128">
    <property type="entry name" value="Rev_trsase/Diguanyl_cyclase"/>
</dbReference>
<feature type="transmembrane region" description="Helical" evidence="1">
    <location>
        <begin position="206"/>
        <end position="223"/>
    </location>
</feature>
<keyword evidence="1" id="KW-1133">Transmembrane helix</keyword>
<keyword evidence="1" id="KW-0812">Transmembrane</keyword>
<evidence type="ECO:0000259" key="4">
    <source>
        <dbReference type="PROSITE" id="PS50887"/>
    </source>
</evidence>
<dbReference type="EMBL" id="QFQI01000001">
    <property type="protein sequence ID" value="PZQ62715.1"/>
    <property type="molecule type" value="Genomic_DNA"/>
</dbReference>
<dbReference type="SUPFAM" id="SSF141868">
    <property type="entry name" value="EAL domain-like"/>
    <property type="match status" value="1"/>
</dbReference>
<feature type="domain" description="EAL" evidence="3">
    <location>
        <begin position="550"/>
        <end position="801"/>
    </location>
</feature>
<feature type="transmembrane region" description="Helical" evidence="1">
    <location>
        <begin position="156"/>
        <end position="175"/>
    </location>
</feature>
<dbReference type="InterPro" id="IPR000160">
    <property type="entry name" value="GGDEF_dom"/>
</dbReference>
<dbReference type="Gene3D" id="3.30.70.270">
    <property type="match status" value="1"/>
</dbReference>
<comment type="caution">
    <text evidence="5">The sequence shown here is derived from an EMBL/GenBank/DDBJ whole genome shotgun (WGS) entry which is preliminary data.</text>
</comment>
<dbReference type="Pfam" id="PF00563">
    <property type="entry name" value="EAL"/>
    <property type="match status" value="1"/>
</dbReference>